<dbReference type="Proteomes" id="UP001198571">
    <property type="component" value="Unassembled WGS sequence"/>
</dbReference>
<evidence type="ECO:0000313" key="2">
    <source>
        <dbReference type="EMBL" id="MCB5411466.1"/>
    </source>
</evidence>
<proteinExistence type="predicted"/>
<accession>A0ABS8CQ06</accession>
<sequence length="78" mass="8331">MSRTEAWAELSTPTGPKGSGRARYAAAMSLYNLGEINAAELEAYREAAASDRRDPAEALADRGLPLPRPSNRPSGKSQ</sequence>
<feature type="region of interest" description="Disordered" evidence="1">
    <location>
        <begin position="1"/>
        <end position="21"/>
    </location>
</feature>
<organism evidence="2 3">
    <name type="scientific">Pseudogemmobacter faecipullorum</name>
    <dbReference type="NCBI Taxonomy" id="2755041"/>
    <lineage>
        <taxon>Bacteria</taxon>
        <taxon>Pseudomonadati</taxon>
        <taxon>Pseudomonadota</taxon>
        <taxon>Alphaproteobacteria</taxon>
        <taxon>Rhodobacterales</taxon>
        <taxon>Paracoccaceae</taxon>
        <taxon>Pseudogemmobacter</taxon>
    </lineage>
</organism>
<evidence type="ECO:0000256" key="1">
    <source>
        <dbReference type="SAM" id="MobiDB-lite"/>
    </source>
</evidence>
<feature type="compositionally biased region" description="Basic and acidic residues" evidence="1">
    <location>
        <begin position="48"/>
        <end position="60"/>
    </location>
</feature>
<keyword evidence="3" id="KW-1185">Reference proteome</keyword>
<dbReference type="RefSeq" id="WP_226936931.1">
    <property type="nucleotide sequence ID" value="NZ_JACDXX010000016.1"/>
</dbReference>
<feature type="region of interest" description="Disordered" evidence="1">
    <location>
        <begin position="48"/>
        <end position="78"/>
    </location>
</feature>
<protein>
    <submittedName>
        <fullName evidence="2">Uncharacterized protein</fullName>
    </submittedName>
</protein>
<evidence type="ECO:0000313" key="3">
    <source>
        <dbReference type="Proteomes" id="UP001198571"/>
    </source>
</evidence>
<comment type="caution">
    <text evidence="2">The sequence shown here is derived from an EMBL/GenBank/DDBJ whole genome shotgun (WGS) entry which is preliminary data.</text>
</comment>
<name>A0ABS8CQ06_9RHOB</name>
<gene>
    <name evidence="2" type="ORF">H0485_15855</name>
</gene>
<reference evidence="2 3" key="1">
    <citation type="submission" date="2020-07" db="EMBL/GenBank/DDBJ databases">
        <title>Pseudogemmobacter sp. nov., isolated from poultry manure in Taiwan.</title>
        <authorList>
            <person name="Lin S.-Y."/>
            <person name="Tang Y.-S."/>
            <person name="Young C.-C."/>
        </authorList>
    </citation>
    <scope>NUCLEOTIDE SEQUENCE [LARGE SCALE GENOMIC DNA]</scope>
    <source>
        <strain evidence="2 3">CC-YST710</strain>
    </source>
</reference>
<dbReference type="EMBL" id="JACDXX010000016">
    <property type="protein sequence ID" value="MCB5411466.1"/>
    <property type="molecule type" value="Genomic_DNA"/>
</dbReference>